<evidence type="ECO:0000313" key="12">
    <source>
        <dbReference type="EMBL" id="KAH7646739.1"/>
    </source>
</evidence>
<evidence type="ECO:0000256" key="7">
    <source>
        <dbReference type="ARBA" id="ARBA00023170"/>
    </source>
</evidence>
<keyword evidence="5 9" id="KW-0297">G-protein coupled receptor</keyword>
<keyword evidence="4 10" id="KW-1133">Transmembrane helix</keyword>
<keyword evidence="3 9" id="KW-0812">Transmembrane</keyword>
<dbReference type="PANTHER" id="PTHR45695">
    <property type="entry name" value="LEUCOKININ RECEPTOR-RELATED"/>
    <property type="match status" value="1"/>
</dbReference>
<dbReference type="PRINTS" id="PR01012">
    <property type="entry name" value="NRPEPTIDEYR"/>
</dbReference>
<evidence type="ECO:0000256" key="8">
    <source>
        <dbReference type="ARBA" id="ARBA00023224"/>
    </source>
</evidence>
<dbReference type="GO" id="GO:0004983">
    <property type="term" value="F:neuropeptide Y receptor activity"/>
    <property type="evidence" value="ECO:0007669"/>
    <property type="project" value="InterPro"/>
</dbReference>
<dbReference type="Gene3D" id="1.20.1070.10">
    <property type="entry name" value="Rhodopsin 7-helix transmembrane proteins"/>
    <property type="match status" value="1"/>
</dbReference>
<dbReference type="PRINTS" id="PR00237">
    <property type="entry name" value="GPCRRHODOPSN"/>
</dbReference>
<dbReference type="InterPro" id="IPR000276">
    <property type="entry name" value="GPCR_Rhodpsn"/>
</dbReference>
<dbReference type="SUPFAM" id="SSF81321">
    <property type="entry name" value="Family A G protein-coupled receptor-like"/>
    <property type="match status" value="1"/>
</dbReference>
<keyword evidence="8 9" id="KW-0807">Transducer</keyword>
<dbReference type="Pfam" id="PF00001">
    <property type="entry name" value="7tm_1"/>
    <property type="match status" value="1"/>
</dbReference>
<dbReference type="AlphaFoldDB" id="A0A9D4P9K5"/>
<name>A0A9D4P9K5_DERFA</name>
<feature type="transmembrane region" description="Helical" evidence="10">
    <location>
        <begin position="65"/>
        <end position="90"/>
    </location>
</feature>
<evidence type="ECO:0000256" key="5">
    <source>
        <dbReference type="ARBA" id="ARBA00023040"/>
    </source>
</evidence>
<comment type="caution">
    <text evidence="12">The sequence shown here is derived from an EMBL/GenBank/DDBJ whole genome shotgun (WGS) entry which is preliminary data.</text>
</comment>
<keyword evidence="7 9" id="KW-0675">Receptor</keyword>
<comment type="subcellular location">
    <subcellularLocation>
        <location evidence="1">Membrane</location>
        <topology evidence="1">Multi-pass membrane protein</topology>
    </subcellularLocation>
</comment>
<evidence type="ECO:0000256" key="6">
    <source>
        <dbReference type="ARBA" id="ARBA00023136"/>
    </source>
</evidence>
<organism evidence="12">
    <name type="scientific">Dermatophagoides farinae</name>
    <name type="common">American house dust mite</name>
    <dbReference type="NCBI Taxonomy" id="6954"/>
    <lineage>
        <taxon>Eukaryota</taxon>
        <taxon>Metazoa</taxon>
        <taxon>Ecdysozoa</taxon>
        <taxon>Arthropoda</taxon>
        <taxon>Chelicerata</taxon>
        <taxon>Arachnida</taxon>
        <taxon>Acari</taxon>
        <taxon>Acariformes</taxon>
        <taxon>Sarcoptiformes</taxon>
        <taxon>Astigmata</taxon>
        <taxon>Psoroptidia</taxon>
        <taxon>Analgoidea</taxon>
        <taxon>Pyroglyphidae</taxon>
        <taxon>Dermatophagoidinae</taxon>
        <taxon>Dermatophagoides</taxon>
    </lineage>
</organism>
<evidence type="ECO:0000256" key="4">
    <source>
        <dbReference type="ARBA" id="ARBA00022989"/>
    </source>
</evidence>
<feature type="domain" description="G-protein coupled receptors family 1 profile" evidence="11">
    <location>
        <begin position="44"/>
        <end position="312"/>
    </location>
</feature>
<feature type="transmembrane region" description="Helical" evidence="10">
    <location>
        <begin position="28"/>
        <end position="53"/>
    </location>
</feature>
<evidence type="ECO:0000256" key="2">
    <source>
        <dbReference type="ARBA" id="ARBA00010663"/>
    </source>
</evidence>
<feature type="transmembrane region" description="Helical" evidence="10">
    <location>
        <begin position="102"/>
        <end position="123"/>
    </location>
</feature>
<evidence type="ECO:0000256" key="10">
    <source>
        <dbReference type="SAM" id="Phobius"/>
    </source>
</evidence>
<dbReference type="EMBL" id="SDOV01000001">
    <property type="protein sequence ID" value="KAH7646739.1"/>
    <property type="molecule type" value="Genomic_DNA"/>
</dbReference>
<comment type="similarity">
    <text evidence="2 9">Belongs to the G-protein coupled receptor 1 family.</text>
</comment>
<dbReference type="InterPro" id="IPR000611">
    <property type="entry name" value="NPY_rcpt"/>
</dbReference>
<evidence type="ECO:0000256" key="3">
    <source>
        <dbReference type="ARBA" id="ARBA00022692"/>
    </source>
</evidence>
<accession>A0A9D4P9K5</accession>
<protein>
    <submittedName>
        <fullName evidence="12">Neuropeptide ff receptor 1-like protein</fullName>
    </submittedName>
</protein>
<gene>
    <name evidence="12" type="ORF">HUG17_2277</name>
</gene>
<dbReference type="PROSITE" id="PS50262">
    <property type="entry name" value="G_PROTEIN_RECEP_F1_2"/>
    <property type="match status" value="1"/>
</dbReference>
<sequence>MDHTQNTNNNNNKTSEKSLEALDESYQIFLIILYSFTACFAFISNLLTIIVMWKGKRCTRDLRKFLINLSIADLLMAMFTIPFTYTYYMFGHWIFVPSMCSIVNFAQLTTITVSIYTLVAIAIDRYMAIMHPLKKSKSWFKRHRTLIVILIWLSGLLLGLLQFFASETKTFIHNQREYISCDERWKPESMEGKLYTAFIFATTFALPMLALCIIYTAMGWKLFRYRGPEQQQQNFVWTKILIRKQHVLKMLIIIIMVFTVCWLPIQLFNILIYFKTNFLHVDSEFKYYAFVGSYFFCHWISMAHSFMNPIIYSFMSKNFRNKQNEINQSTPAPASAKHGFIKYMQKGSY</sequence>
<evidence type="ECO:0000259" key="11">
    <source>
        <dbReference type="PROSITE" id="PS50262"/>
    </source>
</evidence>
<feature type="transmembrane region" description="Helical" evidence="10">
    <location>
        <begin position="247"/>
        <end position="267"/>
    </location>
</feature>
<keyword evidence="6 10" id="KW-0472">Membrane</keyword>
<reference evidence="12" key="1">
    <citation type="submission" date="2020-06" db="EMBL/GenBank/DDBJ databases">
        <authorList>
            <person name="Ji K."/>
            <person name="Li J."/>
        </authorList>
    </citation>
    <scope>NUCLEOTIDE SEQUENCE</scope>
    <source>
        <strain evidence="12">JKM2019</strain>
        <tissue evidence="12">Whole body</tissue>
    </source>
</reference>
<dbReference type="PANTHER" id="PTHR45695:SF9">
    <property type="entry name" value="LEUCOKININ RECEPTOR"/>
    <property type="match status" value="1"/>
</dbReference>
<dbReference type="InterPro" id="IPR017452">
    <property type="entry name" value="GPCR_Rhodpsn_7TM"/>
</dbReference>
<reference evidence="12" key="2">
    <citation type="journal article" date="2021" name="World Allergy Organ. J.">
        <title>Chromosome-level assembly of Dermatophagoides farinae genome and transcriptome reveals two novel allergens Der f 37 and Der f 39.</title>
        <authorList>
            <person name="Chen J."/>
            <person name="Cai Z."/>
            <person name="Fan D."/>
            <person name="Hu J."/>
            <person name="Hou Y."/>
            <person name="He Y."/>
            <person name="Zhang Z."/>
            <person name="Zhao Z."/>
            <person name="Gao P."/>
            <person name="Hu W."/>
            <person name="Sun J."/>
            <person name="Li J."/>
            <person name="Ji K."/>
        </authorList>
    </citation>
    <scope>NUCLEOTIDE SEQUENCE</scope>
    <source>
        <strain evidence="12">JKM2019</strain>
    </source>
</reference>
<evidence type="ECO:0000256" key="9">
    <source>
        <dbReference type="RuleBase" id="RU000688"/>
    </source>
</evidence>
<feature type="transmembrane region" description="Helical" evidence="10">
    <location>
        <begin position="144"/>
        <end position="165"/>
    </location>
</feature>
<dbReference type="PROSITE" id="PS00237">
    <property type="entry name" value="G_PROTEIN_RECEP_F1_1"/>
    <property type="match status" value="1"/>
</dbReference>
<evidence type="ECO:0000256" key="1">
    <source>
        <dbReference type="ARBA" id="ARBA00004141"/>
    </source>
</evidence>
<feature type="transmembrane region" description="Helical" evidence="10">
    <location>
        <begin position="194"/>
        <end position="217"/>
    </location>
</feature>
<dbReference type="GO" id="GO:0005886">
    <property type="term" value="C:plasma membrane"/>
    <property type="evidence" value="ECO:0007669"/>
    <property type="project" value="TreeGrafter"/>
</dbReference>
<proteinExistence type="inferred from homology"/>
<feature type="transmembrane region" description="Helical" evidence="10">
    <location>
        <begin position="287"/>
        <end position="312"/>
    </location>
</feature>
<dbReference type="Proteomes" id="UP000828236">
    <property type="component" value="Unassembled WGS sequence"/>
</dbReference>